<dbReference type="Pfam" id="PF02705">
    <property type="entry name" value="K_trans"/>
    <property type="match status" value="1"/>
</dbReference>
<feature type="transmembrane region" description="Helical" evidence="9">
    <location>
        <begin position="142"/>
        <end position="166"/>
    </location>
</feature>
<dbReference type="AlphaFoldDB" id="A0AAD5SAB2"/>
<protein>
    <recommendedName>
        <fullName evidence="14">Potassium transporter</fullName>
    </recommendedName>
</protein>
<evidence type="ECO:0000256" key="6">
    <source>
        <dbReference type="ARBA" id="ARBA00022989"/>
    </source>
</evidence>
<evidence type="ECO:0000259" key="11">
    <source>
        <dbReference type="Pfam" id="PF22776"/>
    </source>
</evidence>
<evidence type="ECO:0000256" key="3">
    <source>
        <dbReference type="ARBA" id="ARBA00022538"/>
    </source>
</evidence>
<sequence>MSCITLFLLLFSQRYGTSRMIKFYGPFMVTWFLAILLIGCYNIARYPAIFQVLSPHWIFKFAVESPGRAWDVLGGCALSVAGVEAMYADLGHFKTIPIRVSFLCFVYPALILNYLGQGAYLIERPEAYANPFFFSVPQVPYIKWPVLVLATLAAIIAAQATISGTFTMIDQGMSLHTFPNLKAVHLSGTKPGDEGSVYIPAFNNVLIVGTITFVLVFQNSETLANFSGIAISICIVITGIFYMLVLRYTWHRPLTHILAFGLLFLTFDIVLFLSTIRKVASGGWVVLAIAFLLFTIMYTHYATTLEINDYLRDELLSLTELRSGVKMMHRTGGTIVFVGNGDEDVPHVLNLCARRLNSLPMGIVCMSAVSSSAPFIADEERIVFRTIDAAAGIYRLVISYGYAERSIDAIAAVNRARKRGLRMAPDEKPSFLVGKEMIKSAPESRIWQRIRRALYDVLDRNTMGKIEYFNLPPEDTLEWLPDQYTTVEEKRHTRNSQTPDILHKNFSHFDYPFHLITASNVSSLWRQVPNTHILWTRFAQNMKLLQPSPANMFSTILSIERIPYRVVKETFYTDQKAVKTPTQAKSSA</sequence>
<comment type="caution">
    <text evidence="12">The sequence shown here is derived from an EMBL/GenBank/DDBJ whole genome shotgun (WGS) entry which is preliminary data.</text>
</comment>
<evidence type="ECO:0000256" key="1">
    <source>
        <dbReference type="ARBA" id="ARBA00004141"/>
    </source>
</evidence>
<dbReference type="Pfam" id="PF22776">
    <property type="entry name" value="K_trans_C"/>
    <property type="match status" value="1"/>
</dbReference>
<dbReference type="GO" id="GO:0015079">
    <property type="term" value="F:potassium ion transmembrane transporter activity"/>
    <property type="evidence" value="ECO:0007669"/>
    <property type="project" value="InterPro"/>
</dbReference>
<feature type="transmembrane region" description="Helical" evidence="9">
    <location>
        <begin position="24"/>
        <end position="44"/>
    </location>
</feature>
<dbReference type="InterPro" id="IPR053952">
    <property type="entry name" value="K_trans_C"/>
</dbReference>
<keyword evidence="13" id="KW-1185">Reference proteome</keyword>
<accession>A0AAD5SAB2</accession>
<evidence type="ECO:0000256" key="7">
    <source>
        <dbReference type="ARBA" id="ARBA00023065"/>
    </source>
</evidence>
<evidence type="ECO:0000256" key="2">
    <source>
        <dbReference type="ARBA" id="ARBA00022448"/>
    </source>
</evidence>
<feature type="domain" description="K+ potassium transporter C-terminal" evidence="11">
    <location>
        <begin position="333"/>
        <end position="478"/>
    </location>
</feature>
<evidence type="ECO:0008006" key="14">
    <source>
        <dbReference type="Google" id="ProtNLM"/>
    </source>
</evidence>
<keyword evidence="2" id="KW-0813">Transport</keyword>
<evidence type="ECO:0000259" key="10">
    <source>
        <dbReference type="Pfam" id="PF02705"/>
    </source>
</evidence>
<reference evidence="12" key="1">
    <citation type="submission" date="2020-05" db="EMBL/GenBank/DDBJ databases">
        <title>Phylogenomic resolution of chytrid fungi.</title>
        <authorList>
            <person name="Stajich J.E."/>
            <person name="Amses K."/>
            <person name="Simmons R."/>
            <person name="Seto K."/>
            <person name="Myers J."/>
            <person name="Bonds A."/>
            <person name="Quandt C.A."/>
            <person name="Barry K."/>
            <person name="Liu P."/>
            <person name="Grigoriev I."/>
            <person name="Longcore J.E."/>
            <person name="James T.Y."/>
        </authorList>
    </citation>
    <scope>NUCLEOTIDE SEQUENCE</scope>
    <source>
        <strain evidence="12">JEL0318</strain>
    </source>
</reference>
<dbReference type="InterPro" id="IPR053951">
    <property type="entry name" value="K_trans_N"/>
</dbReference>
<evidence type="ECO:0000256" key="8">
    <source>
        <dbReference type="ARBA" id="ARBA00023136"/>
    </source>
</evidence>
<dbReference type="PANTHER" id="PTHR30540:SF83">
    <property type="entry name" value="K+ POTASSIUM TRANSPORTER"/>
    <property type="match status" value="1"/>
</dbReference>
<feature type="transmembrane region" description="Helical" evidence="9">
    <location>
        <begin position="100"/>
        <end position="122"/>
    </location>
</feature>
<keyword evidence="3" id="KW-0633">Potassium transport</keyword>
<proteinExistence type="predicted"/>
<keyword evidence="8 9" id="KW-0472">Membrane</keyword>
<keyword evidence="6 9" id="KW-1133">Transmembrane helix</keyword>
<dbReference type="InterPro" id="IPR003855">
    <property type="entry name" value="K+_transporter"/>
</dbReference>
<feature type="transmembrane region" description="Helical" evidence="9">
    <location>
        <begin position="223"/>
        <end position="245"/>
    </location>
</feature>
<evidence type="ECO:0000313" key="12">
    <source>
        <dbReference type="EMBL" id="KAJ3048928.1"/>
    </source>
</evidence>
<dbReference type="GO" id="GO:0016020">
    <property type="term" value="C:membrane"/>
    <property type="evidence" value="ECO:0007669"/>
    <property type="project" value="UniProtKB-SubCell"/>
</dbReference>
<evidence type="ECO:0000313" key="13">
    <source>
        <dbReference type="Proteomes" id="UP001212841"/>
    </source>
</evidence>
<dbReference type="PANTHER" id="PTHR30540">
    <property type="entry name" value="OSMOTIC STRESS POTASSIUM TRANSPORTER"/>
    <property type="match status" value="1"/>
</dbReference>
<organism evidence="12 13">
    <name type="scientific">Rhizophlyctis rosea</name>
    <dbReference type="NCBI Taxonomy" id="64517"/>
    <lineage>
        <taxon>Eukaryota</taxon>
        <taxon>Fungi</taxon>
        <taxon>Fungi incertae sedis</taxon>
        <taxon>Chytridiomycota</taxon>
        <taxon>Chytridiomycota incertae sedis</taxon>
        <taxon>Chytridiomycetes</taxon>
        <taxon>Rhizophlyctidales</taxon>
        <taxon>Rhizophlyctidaceae</taxon>
        <taxon>Rhizophlyctis</taxon>
    </lineage>
</organism>
<comment type="subcellular location">
    <subcellularLocation>
        <location evidence="1">Membrane</location>
        <topology evidence="1">Multi-pass membrane protein</topology>
    </subcellularLocation>
</comment>
<feature type="transmembrane region" description="Helical" evidence="9">
    <location>
        <begin position="257"/>
        <end position="276"/>
    </location>
</feature>
<keyword evidence="7" id="KW-0406">Ion transport</keyword>
<name>A0AAD5SAB2_9FUNG</name>
<dbReference type="EMBL" id="JADGJD010000717">
    <property type="protein sequence ID" value="KAJ3048928.1"/>
    <property type="molecule type" value="Genomic_DNA"/>
</dbReference>
<evidence type="ECO:0000256" key="4">
    <source>
        <dbReference type="ARBA" id="ARBA00022692"/>
    </source>
</evidence>
<feature type="transmembrane region" description="Helical" evidence="9">
    <location>
        <begin position="197"/>
        <end position="217"/>
    </location>
</feature>
<gene>
    <name evidence="12" type="ORF">HK097_010070</name>
</gene>
<dbReference type="Proteomes" id="UP001212841">
    <property type="component" value="Unassembled WGS sequence"/>
</dbReference>
<evidence type="ECO:0000256" key="5">
    <source>
        <dbReference type="ARBA" id="ARBA00022958"/>
    </source>
</evidence>
<feature type="domain" description="K+ potassium transporter integral membrane" evidence="10">
    <location>
        <begin position="2"/>
        <end position="316"/>
    </location>
</feature>
<keyword evidence="4 9" id="KW-0812">Transmembrane</keyword>
<feature type="transmembrane region" description="Helical" evidence="9">
    <location>
        <begin position="282"/>
        <end position="302"/>
    </location>
</feature>
<evidence type="ECO:0000256" key="9">
    <source>
        <dbReference type="SAM" id="Phobius"/>
    </source>
</evidence>
<keyword evidence="5" id="KW-0630">Potassium</keyword>